<dbReference type="KEGG" id="kne:92181533"/>
<dbReference type="InterPro" id="IPR029044">
    <property type="entry name" value="Nucleotide-diphossugar_trans"/>
</dbReference>
<organism evidence="3 4">
    <name type="scientific">Kwoniella newhampshirensis</name>
    <dbReference type="NCBI Taxonomy" id="1651941"/>
    <lineage>
        <taxon>Eukaryota</taxon>
        <taxon>Fungi</taxon>
        <taxon>Dikarya</taxon>
        <taxon>Basidiomycota</taxon>
        <taxon>Agaricomycotina</taxon>
        <taxon>Tremellomycetes</taxon>
        <taxon>Tremellales</taxon>
        <taxon>Cryptococcaceae</taxon>
        <taxon>Kwoniella</taxon>
    </lineage>
</organism>
<dbReference type="RefSeq" id="XP_066801788.1">
    <property type="nucleotide sequence ID" value="XM_066947374.1"/>
</dbReference>
<feature type="compositionally biased region" description="Low complexity" evidence="2">
    <location>
        <begin position="27"/>
        <end position="55"/>
    </location>
</feature>
<dbReference type="InterPro" id="IPR039367">
    <property type="entry name" value="Och1-like"/>
</dbReference>
<name>A0AAW0YXE7_9TREE</name>
<feature type="region of interest" description="Disordered" evidence="2">
    <location>
        <begin position="1"/>
        <end position="55"/>
    </location>
</feature>
<dbReference type="EMBL" id="JBCAWK010000008">
    <property type="protein sequence ID" value="KAK8850357.1"/>
    <property type="molecule type" value="Genomic_DNA"/>
</dbReference>
<protein>
    <recommendedName>
        <fullName evidence="5">Alpha 1,6-mannosyltransferase</fullName>
    </recommendedName>
</protein>
<dbReference type="GeneID" id="92181533"/>
<feature type="region of interest" description="Disordered" evidence="2">
    <location>
        <begin position="68"/>
        <end position="98"/>
    </location>
</feature>
<evidence type="ECO:0008006" key="5">
    <source>
        <dbReference type="Google" id="ProtNLM"/>
    </source>
</evidence>
<dbReference type="PANTHER" id="PTHR31834:SF1">
    <property type="entry name" value="INITIATION-SPECIFIC ALPHA-1,6-MANNOSYLTRANSFERASE"/>
    <property type="match status" value="1"/>
</dbReference>
<sequence>MAPTSPIPSTHYDHPVQKQDRDHNQDLSPPLSPRSSTTAYSHPSSPTHSRHPSLSLTTKLLSFPTKLFGSPNMDDAEKGNAPASASGSISASSSYPASPSMIGAGGKNTGSYFSAGGSSHGHGHGHTPAIPHLGLRRRRLLAQAIMFLGLLSLGGWALVGGQDISEVFDGWRGTSIESSSHEYFDFPPPIPGITLGMNGTSLIPTSPPVPPPAAVAHSPPKAAELAHIQPQPWGHALSSSRLLNGLRAWPANPPYDEESPALSFLGHFADNIYNIGPLTLPEYTDQLKEFVHAGFPKKVAETLMKGLEKYLGDDDAGAKKEKWDAKKTVWQTDRNTRHQDSEDVSSWKDGKAREEGWNWNLMTDAKADKWAKKQLAGSKMLDVWEDLPSGILRSDTLRYLLLLLEGGIYTDTDTTLLKPPSKWGQGARLFRNGAGWLTDEQKQRLDDGENADSVLGKPSVIVGIEADVGSREDWFDWWPRPMQIVQWTMSSAPYHPIPLQACLRILHSTASAIDWAHENKRVVNILKDQGRYEDAKKLAEVGVLNEPKNGGPVGVMAWTGPGVWTDAVLGYLRVKFGLLWTDLRGLQEPLRIGDVVVLPVTGFSPGVGNFGSQGPWHREAMVEHKFAGSWKNGG</sequence>
<gene>
    <name evidence="3" type="ORF">IAR55_004275</name>
</gene>
<feature type="compositionally biased region" description="Basic and acidic residues" evidence="2">
    <location>
        <begin position="11"/>
        <end position="25"/>
    </location>
</feature>
<comment type="similarity">
    <text evidence="1">Belongs to the glycosyltransferase 32 family.</text>
</comment>
<evidence type="ECO:0000256" key="1">
    <source>
        <dbReference type="ARBA" id="ARBA00009003"/>
    </source>
</evidence>
<evidence type="ECO:0000313" key="4">
    <source>
        <dbReference type="Proteomes" id="UP001388673"/>
    </source>
</evidence>
<dbReference type="SUPFAM" id="SSF53448">
    <property type="entry name" value="Nucleotide-diphospho-sugar transferases"/>
    <property type="match status" value="1"/>
</dbReference>
<evidence type="ECO:0000313" key="3">
    <source>
        <dbReference type="EMBL" id="KAK8850357.1"/>
    </source>
</evidence>
<keyword evidence="4" id="KW-1185">Reference proteome</keyword>
<dbReference type="Gene3D" id="3.90.550.20">
    <property type="match status" value="1"/>
</dbReference>
<dbReference type="AlphaFoldDB" id="A0AAW0YXE7"/>
<dbReference type="Pfam" id="PF04488">
    <property type="entry name" value="Gly_transf_sug"/>
    <property type="match status" value="1"/>
</dbReference>
<reference evidence="3 4" key="1">
    <citation type="journal article" date="2024" name="bioRxiv">
        <title>Comparative genomics of Cryptococcus and Kwoniella reveals pathogenesis evolution and contrasting karyotype dynamics via intercentromeric recombination or chromosome fusion.</title>
        <authorList>
            <person name="Coelho M.A."/>
            <person name="David-Palma M."/>
            <person name="Shea T."/>
            <person name="Bowers K."/>
            <person name="McGinley-Smith S."/>
            <person name="Mohammad A.W."/>
            <person name="Gnirke A."/>
            <person name="Yurkov A.M."/>
            <person name="Nowrousian M."/>
            <person name="Sun S."/>
            <person name="Cuomo C.A."/>
            <person name="Heitman J."/>
        </authorList>
    </citation>
    <scope>NUCLEOTIDE SEQUENCE [LARGE SCALE GENOMIC DNA]</scope>
    <source>
        <strain evidence="3 4">CBS 13917</strain>
    </source>
</reference>
<dbReference type="GO" id="GO:0000009">
    <property type="term" value="F:alpha-1,6-mannosyltransferase activity"/>
    <property type="evidence" value="ECO:0007669"/>
    <property type="project" value="InterPro"/>
</dbReference>
<proteinExistence type="inferred from homology"/>
<accession>A0AAW0YXE7</accession>
<comment type="caution">
    <text evidence="3">The sequence shown here is derived from an EMBL/GenBank/DDBJ whole genome shotgun (WGS) entry which is preliminary data.</text>
</comment>
<dbReference type="InterPro" id="IPR007577">
    <property type="entry name" value="GlycoTrfase_DXD_sugar-bd_CS"/>
</dbReference>
<dbReference type="GO" id="GO:0006487">
    <property type="term" value="P:protein N-linked glycosylation"/>
    <property type="evidence" value="ECO:0007669"/>
    <property type="project" value="TreeGrafter"/>
</dbReference>
<dbReference type="Proteomes" id="UP001388673">
    <property type="component" value="Unassembled WGS sequence"/>
</dbReference>
<evidence type="ECO:0000256" key="2">
    <source>
        <dbReference type="SAM" id="MobiDB-lite"/>
    </source>
</evidence>
<dbReference type="PANTHER" id="PTHR31834">
    <property type="entry name" value="INITIATION-SPECIFIC ALPHA-1,6-MANNOSYLTRANSFERASE"/>
    <property type="match status" value="1"/>
</dbReference>
<feature type="compositionally biased region" description="Low complexity" evidence="2">
    <location>
        <begin position="81"/>
        <end position="98"/>
    </location>
</feature>
<dbReference type="GO" id="GO:0000136">
    <property type="term" value="C:mannan polymerase complex"/>
    <property type="evidence" value="ECO:0007669"/>
    <property type="project" value="TreeGrafter"/>
</dbReference>